<comment type="subcellular location">
    <subcellularLocation>
        <location evidence="8">Carboxysome</location>
    </subcellularLocation>
    <subcellularLocation>
        <location evidence="8">Cytoplasm</location>
    </subcellularLocation>
    <text evidence="8">Most protein is cytoplasmic, but some is in the carboxysome.</text>
</comment>
<dbReference type="PATRIC" id="fig|56110.3.peg.1149"/>
<dbReference type="Gene3D" id="1.10.1200.210">
    <property type="entry name" value="Chaperonin-like RbcX"/>
    <property type="match status" value="1"/>
</dbReference>
<dbReference type="GO" id="GO:0031470">
    <property type="term" value="C:carboxysome"/>
    <property type="evidence" value="ECO:0007669"/>
    <property type="project" value="UniProtKB-SubCell"/>
</dbReference>
<dbReference type="InterPro" id="IPR046381">
    <property type="entry name" value="RbcX"/>
</dbReference>
<dbReference type="STRING" id="56110.Oscil6304_0954"/>
<evidence type="ECO:0000256" key="3">
    <source>
        <dbReference type="ARBA" id="ARBA00023186"/>
    </source>
</evidence>
<dbReference type="Pfam" id="PF02341">
    <property type="entry name" value="RbcX"/>
    <property type="match status" value="1"/>
</dbReference>
<evidence type="ECO:0000256" key="9">
    <source>
        <dbReference type="SAM" id="MobiDB-lite"/>
    </source>
</evidence>
<dbReference type="HAMAP" id="MF_00855">
    <property type="entry name" value="RbcX"/>
    <property type="match status" value="1"/>
</dbReference>
<dbReference type="Proteomes" id="UP000010367">
    <property type="component" value="Chromosome"/>
</dbReference>
<dbReference type="KEGG" id="oac:Oscil6304_0954"/>
<dbReference type="GO" id="GO:0005737">
    <property type="term" value="C:cytoplasm"/>
    <property type="evidence" value="ECO:0007669"/>
    <property type="project" value="UniProtKB-SubCell"/>
</dbReference>
<dbReference type="HOGENOM" id="CLU_129346_0_0_3"/>
<reference evidence="10 11" key="1">
    <citation type="submission" date="2012-06" db="EMBL/GenBank/DDBJ databases">
        <title>Finished chromosome of genome of Oscillatoria acuminata PCC 6304.</title>
        <authorList>
            <consortium name="US DOE Joint Genome Institute"/>
            <person name="Gugger M."/>
            <person name="Coursin T."/>
            <person name="Rippka R."/>
            <person name="Tandeau De Marsac N."/>
            <person name="Huntemann M."/>
            <person name="Wei C.-L."/>
            <person name="Han J."/>
            <person name="Detter J.C."/>
            <person name="Han C."/>
            <person name="Tapia R."/>
            <person name="Davenport K."/>
            <person name="Daligault H."/>
            <person name="Erkkila T."/>
            <person name="Gu W."/>
            <person name="Munk A.C.C."/>
            <person name="Teshima H."/>
            <person name="Xu Y."/>
            <person name="Chain P."/>
            <person name="Chen A."/>
            <person name="Krypides N."/>
            <person name="Mavromatis K."/>
            <person name="Markowitz V."/>
            <person name="Szeto E."/>
            <person name="Ivanova N."/>
            <person name="Mikhailova N."/>
            <person name="Ovchinnikova G."/>
            <person name="Pagani I."/>
            <person name="Pati A."/>
            <person name="Goodwin L."/>
            <person name="Peters L."/>
            <person name="Pitluck S."/>
            <person name="Woyke T."/>
            <person name="Kerfeld C."/>
        </authorList>
    </citation>
    <scope>NUCLEOTIDE SEQUENCE [LARGE SCALE GENOMIC DNA]</scope>
    <source>
        <strain evidence="10 11">PCC 6304</strain>
    </source>
</reference>
<protein>
    <recommendedName>
        <fullName evidence="6 8">RuBisCO chaperone RbcX</fullName>
    </recommendedName>
</protein>
<keyword evidence="4 8" id="KW-0120">Carbon dioxide fixation</keyword>
<dbReference type="NCBIfam" id="NF047598">
    <property type="entry name" value="ChaprRbcXCyano"/>
    <property type="match status" value="1"/>
</dbReference>
<name>K9TDS4_9CYAN</name>
<dbReference type="InterPro" id="IPR003435">
    <property type="entry name" value="Chaperonin_RcbX"/>
</dbReference>
<dbReference type="InterPro" id="IPR038052">
    <property type="entry name" value="Chaperonin_RbcX_sf"/>
</dbReference>
<keyword evidence="7" id="KW-1283">Bacterial microcompartment</keyword>
<dbReference type="GO" id="GO:0110102">
    <property type="term" value="P:ribulose bisphosphate carboxylase complex assembly"/>
    <property type="evidence" value="ECO:0007669"/>
    <property type="project" value="UniProtKB-UniRule"/>
</dbReference>
<evidence type="ECO:0000256" key="4">
    <source>
        <dbReference type="ARBA" id="ARBA00023300"/>
    </source>
</evidence>
<organism evidence="10 11">
    <name type="scientific">Oscillatoria acuminata PCC 6304</name>
    <dbReference type="NCBI Taxonomy" id="56110"/>
    <lineage>
        <taxon>Bacteria</taxon>
        <taxon>Bacillati</taxon>
        <taxon>Cyanobacteriota</taxon>
        <taxon>Cyanophyceae</taxon>
        <taxon>Oscillatoriophycideae</taxon>
        <taxon>Oscillatoriales</taxon>
        <taxon>Oscillatoriaceae</taxon>
        <taxon>Oscillatoria</taxon>
    </lineage>
</organism>
<comment type="subunit">
    <text evidence="8">Homodimer. Interacts with the exposed C-terminal peptide of RbcL via its central cleft, contacts a second RbcL monomer via its peripheral polar surface.</text>
</comment>
<gene>
    <name evidence="8" type="primary">rbcX</name>
    <name evidence="10" type="ORF">Oscil6304_0954</name>
</gene>
<dbReference type="PANTHER" id="PTHR33791">
    <property type="entry name" value="CHAPERONIN-LIKE RBCX PROTEIN 1, CHLOROPLASTIC"/>
    <property type="match status" value="1"/>
</dbReference>
<evidence type="ECO:0000256" key="7">
    <source>
        <dbReference type="ARBA" id="ARBA00024446"/>
    </source>
</evidence>
<evidence type="ECO:0000256" key="1">
    <source>
        <dbReference type="ARBA" id="ARBA00022490"/>
    </source>
</evidence>
<feature type="region of interest" description="Disordered" evidence="9">
    <location>
        <begin position="1"/>
        <end position="20"/>
    </location>
</feature>
<evidence type="ECO:0000313" key="10">
    <source>
        <dbReference type="EMBL" id="AFY80685.1"/>
    </source>
</evidence>
<accession>K9TDS4</accession>
<comment type="function">
    <text evidence="8">An RbcL-specific chaperone. The central cleft of the RbcX homodimer (RbcX2) binds the C-terminus of an RbcL monomer, stabilizing the C-terminus and probably preventing its reassociation with chaperonin GroEL-ES. At the same time the peripheral region of RbcX2 binds a second RbcL monomer, bridging the RbcL homodimers in the correct orientation. The RbcX2(2)-bound RbcL dimers then assemble into the RbcL8 core (RbcL8-(RbcX2)8). RbcS binding triggers the release of RbcX2.</text>
</comment>
<keyword evidence="3 8" id="KW-0143">Chaperone</keyword>
<dbReference type="EMBL" id="CP003607">
    <property type="protein sequence ID" value="AFY80685.1"/>
    <property type="molecule type" value="Genomic_DNA"/>
</dbReference>
<comment type="similarity">
    <text evidence="8">Belongs to the RbcX family.</text>
</comment>
<dbReference type="AlphaFoldDB" id="K9TDS4"/>
<comment type="domain">
    <text evidence="8">The homodimer has 2 functional domains, a central cleft essential for production of soluble RbcL in which the RbcL peptide binds, and a polar surface which plays a role in correct RbcL subunit arrangement.</text>
</comment>
<evidence type="ECO:0000256" key="5">
    <source>
        <dbReference type="ARBA" id="ARBA00023669"/>
    </source>
</evidence>
<dbReference type="GO" id="GO:0044183">
    <property type="term" value="F:protein folding chaperone"/>
    <property type="evidence" value="ECO:0007669"/>
    <property type="project" value="InterPro"/>
</dbReference>
<keyword evidence="2 8" id="KW-0602">Photosynthesis</keyword>
<sequence length="159" mass="17724">MVCTQRKVQPPAAIADGRHKEPPISNVANNMDLKQIAKDTAKVMSSYLTYQAMRIVVSQLNETNPPLAYWLQNFSATANIQSGEAYIETLLQEKPDLAIRIMTVREHIAEEVTEFLPEMVLTGIMQANIDHRKRYLERAVTGLPLADSTPETETEPGSG</sequence>
<evidence type="ECO:0000313" key="11">
    <source>
        <dbReference type="Proteomes" id="UP000010367"/>
    </source>
</evidence>
<evidence type="ECO:0000256" key="8">
    <source>
        <dbReference type="HAMAP-Rule" id="MF_00855"/>
    </source>
</evidence>
<evidence type="ECO:0000256" key="6">
    <source>
        <dbReference type="ARBA" id="ARBA00023866"/>
    </source>
</evidence>
<evidence type="ECO:0000256" key="2">
    <source>
        <dbReference type="ARBA" id="ARBA00022531"/>
    </source>
</evidence>
<dbReference type="PANTHER" id="PTHR33791:SF1">
    <property type="entry name" value="RUBISCO CHAPERONE RBCX"/>
    <property type="match status" value="1"/>
</dbReference>
<proteinExistence type="inferred from homology"/>
<keyword evidence="5 8" id="KW-1282">Carboxysome</keyword>
<keyword evidence="1 8" id="KW-0963">Cytoplasm</keyword>
<dbReference type="GO" id="GO:0015977">
    <property type="term" value="P:carbon fixation"/>
    <property type="evidence" value="ECO:0007669"/>
    <property type="project" value="UniProtKB-UniRule"/>
</dbReference>
<keyword evidence="11" id="KW-1185">Reference proteome</keyword>
<dbReference type="InParanoid" id="K9TDS4"/>
<dbReference type="GO" id="GO:0015979">
    <property type="term" value="P:photosynthesis"/>
    <property type="evidence" value="ECO:0007669"/>
    <property type="project" value="UniProtKB-KW"/>
</dbReference>
<dbReference type="eggNOG" id="ENOG50315SX">
    <property type="taxonomic scope" value="Bacteria"/>
</dbReference>
<dbReference type="SUPFAM" id="SSF158615">
    <property type="entry name" value="RbcX-like"/>
    <property type="match status" value="1"/>
</dbReference>